<organism evidence="1 2">
    <name type="scientific">Diploptera punctata</name>
    <name type="common">Pacific beetle cockroach</name>
    <dbReference type="NCBI Taxonomy" id="6984"/>
    <lineage>
        <taxon>Eukaryota</taxon>
        <taxon>Metazoa</taxon>
        <taxon>Ecdysozoa</taxon>
        <taxon>Arthropoda</taxon>
        <taxon>Hexapoda</taxon>
        <taxon>Insecta</taxon>
        <taxon>Pterygota</taxon>
        <taxon>Neoptera</taxon>
        <taxon>Polyneoptera</taxon>
        <taxon>Dictyoptera</taxon>
        <taxon>Blattodea</taxon>
        <taxon>Blaberoidea</taxon>
        <taxon>Blaberidae</taxon>
        <taxon>Diplopterinae</taxon>
        <taxon>Diploptera</taxon>
    </lineage>
</organism>
<evidence type="ECO:0000313" key="2">
    <source>
        <dbReference type="Proteomes" id="UP001233999"/>
    </source>
</evidence>
<accession>A0AAD8E3I6</accession>
<comment type="caution">
    <text evidence="1">The sequence shown here is derived from an EMBL/GenBank/DDBJ whole genome shotgun (WGS) entry which is preliminary data.</text>
</comment>
<dbReference type="Proteomes" id="UP001233999">
    <property type="component" value="Unassembled WGS sequence"/>
</dbReference>
<dbReference type="AlphaFoldDB" id="A0AAD8E3I6"/>
<sequence length="101" mass="11603">IELRDDVADSWQTKRNNDSVGSCPYFLYHNKTLQFREAHGVDMPASELNPLGTKFKVEEGGEQAQPYFQVIIFVLSVNKKHIFSFMARSSFSTHRHARAVE</sequence>
<feature type="non-terminal residue" evidence="1">
    <location>
        <position position="1"/>
    </location>
</feature>
<dbReference type="EMBL" id="JASPKZ010009814">
    <property type="protein sequence ID" value="KAJ9575923.1"/>
    <property type="molecule type" value="Genomic_DNA"/>
</dbReference>
<proteinExistence type="predicted"/>
<feature type="non-terminal residue" evidence="1">
    <location>
        <position position="101"/>
    </location>
</feature>
<protein>
    <submittedName>
        <fullName evidence="1">Uncharacterized protein</fullName>
    </submittedName>
</protein>
<reference evidence="1" key="1">
    <citation type="journal article" date="2023" name="IScience">
        <title>Live-bearing cockroach genome reveals convergent evolutionary mechanisms linked to viviparity in insects and beyond.</title>
        <authorList>
            <person name="Fouks B."/>
            <person name="Harrison M.C."/>
            <person name="Mikhailova A.A."/>
            <person name="Marchal E."/>
            <person name="English S."/>
            <person name="Carruthers M."/>
            <person name="Jennings E.C."/>
            <person name="Chiamaka E.L."/>
            <person name="Frigard R.A."/>
            <person name="Pippel M."/>
            <person name="Attardo G.M."/>
            <person name="Benoit J.B."/>
            <person name="Bornberg-Bauer E."/>
            <person name="Tobe S.S."/>
        </authorList>
    </citation>
    <scope>NUCLEOTIDE SEQUENCE</scope>
    <source>
        <strain evidence="1">Stay&amp;Tobe</strain>
    </source>
</reference>
<name>A0AAD8E3I6_DIPPU</name>
<reference evidence="1" key="2">
    <citation type="submission" date="2023-05" db="EMBL/GenBank/DDBJ databases">
        <authorList>
            <person name="Fouks B."/>
        </authorList>
    </citation>
    <scope>NUCLEOTIDE SEQUENCE</scope>
    <source>
        <strain evidence="1">Stay&amp;Tobe</strain>
        <tissue evidence="1">Testes</tissue>
    </source>
</reference>
<gene>
    <name evidence="1" type="ORF">L9F63_007235</name>
</gene>
<evidence type="ECO:0000313" key="1">
    <source>
        <dbReference type="EMBL" id="KAJ9575923.1"/>
    </source>
</evidence>
<keyword evidence="2" id="KW-1185">Reference proteome</keyword>